<proteinExistence type="predicted"/>
<protein>
    <recommendedName>
        <fullName evidence="3">Rubrerythrin</fullName>
    </recommendedName>
</protein>
<evidence type="ECO:0000313" key="2">
    <source>
        <dbReference type="Proteomes" id="UP001165279"/>
    </source>
</evidence>
<gene>
    <name evidence="1" type="ORF">MB818_13095</name>
</gene>
<evidence type="ECO:0008006" key="3">
    <source>
        <dbReference type="Google" id="ProtNLM"/>
    </source>
</evidence>
<name>A0ABS9NY36_9RHOB</name>
<evidence type="ECO:0000313" key="1">
    <source>
        <dbReference type="EMBL" id="MCG6559143.1"/>
    </source>
</evidence>
<reference evidence="1" key="1">
    <citation type="submission" date="2022-02" db="EMBL/GenBank/DDBJ databases">
        <title>The genome sequence of Ruegeria sp. 1NDH52C.</title>
        <authorList>
            <person name="Du J."/>
        </authorList>
    </citation>
    <scope>NUCLEOTIDE SEQUENCE</scope>
    <source>
        <strain evidence="1">1NDH52C</strain>
    </source>
</reference>
<comment type="caution">
    <text evidence="1">The sequence shown here is derived from an EMBL/GenBank/DDBJ whole genome shotgun (WGS) entry which is preliminary data.</text>
</comment>
<dbReference type="EMBL" id="JAKOEM010000011">
    <property type="protein sequence ID" value="MCG6559143.1"/>
    <property type="molecule type" value="Genomic_DNA"/>
</dbReference>
<keyword evidence="2" id="KW-1185">Reference proteome</keyword>
<accession>A0ABS9NY36</accession>
<sequence length="148" mass="16600">MAFDEEIAGRAYFLMLARKYPEQRQALQLIARIEAVTASILRPPVTRAEITPGDPEFLNSKGQAEAAVEQRPWLEFVWSMANDYPAYIQEMTDLLHIAPSADRAALEALVAHEQAIVDFALAETRGDSKSMQPLIDFLRRHGEDQTSA</sequence>
<dbReference type="Proteomes" id="UP001165279">
    <property type="component" value="Unassembled WGS sequence"/>
</dbReference>
<dbReference type="RefSeq" id="WP_234217039.1">
    <property type="nucleotide sequence ID" value="NZ_JAKOEM010000011.1"/>
</dbReference>
<organism evidence="1 2">
    <name type="scientific">Ruegeria alba</name>
    <dbReference type="NCBI Taxonomy" id="2916756"/>
    <lineage>
        <taxon>Bacteria</taxon>
        <taxon>Pseudomonadati</taxon>
        <taxon>Pseudomonadota</taxon>
        <taxon>Alphaproteobacteria</taxon>
        <taxon>Rhodobacterales</taxon>
        <taxon>Roseobacteraceae</taxon>
        <taxon>Ruegeria</taxon>
    </lineage>
</organism>